<protein>
    <submittedName>
        <fullName evidence="2">Uncharacterized protein</fullName>
    </submittedName>
</protein>
<name>A0A9Q0N869_9DIPT</name>
<dbReference type="AlphaFoldDB" id="A0A9Q0N869"/>
<evidence type="ECO:0000256" key="1">
    <source>
        <dbReference type="SAM" id="SignalP"/>
    </source>
</evidence>
<dbReference type="EMBL" id="WJQU01000001">
    <property type="protein sequence ID" value="KAJ6645298.1"/>
    <property type="molecule type" value="Genomic_DNA"/>
</dbReference>
<comment type="caution">
    <text evidence="2">The sequence shown here is derived from an EMBL/GenBank/DDBJ whole genome shotgun (WGS) entry which is preliminary data.</text>
</comment>
<accession>A0A9Q0N869</accession>
<reference evidence="2" key="1">
    <citation type="submission" date="2022-07" db="EMBL/GenBank/DDBJ databases">
        <authorList>
            <person name="Trinca V."/>
            <person name="Uliana J.V.C."/>
            <person name="Torres T.T."/>
            <person name="Ward R.J."/>
            <person name="Monesi N."/>
        </authorList>
    </citation>
    <scope>NUCLEOTIDE SEQUENCE</scope>
    <source>
        <strain evidence="2">HSMRA1968</strain>
        <tissue evidence="2">Whole embryos</tissue>
    </source>
</reference>
<dbReference type="Proteomes" id="UP001151699">
    <property type="component" value="Chromosome A"/>
</dbReference>
<gene>
    <name evidence="2" type="ORF">Bhyg_00502</name>
</gene>
<feature type="chain" id="PRO_5040370973" evidence="1">
    <location>
        <begin position="25"/>
        <end position="98"/>
    </location>
</feature>
<proteinExistence type="predicted"/>
<keyword evidence="3" id="KW-1185">Reference proteome</keyword>
<sequence length="98" mass="11400">MPFYFASLVKKLLILNAMTRVTVTSEEYKKLQQQTAGVYFIYFCEYFFSFTSHQTDVITSCDFCELQSLCEFKNKFTNTDSVLFVTSIEGCEIAVMIY</sequence>
<evidence type="ECO:0000313" key="3">
    <source>
        <dbReference type="Proteomes" id="UP001151699"/>
    </source>
</evidence>
<organism evidence="2 3">
    <name type="scientific">Pseudolycoriella hygida</name>
    <dbReference type="NCBI Taxonomy" id="35572"/>
    <lineage>
        <taxon>Eukaryota</taxon>
        <taxon>Metazoa</taxon>
        <taxon>Ecdysozoa</taxon>
        <taxon>Arthropoda</taxon>
        <taxon>Hexapoda</taxon>
        <taxon>Insecta</taxon>
        <taxon>Pterygota</taxon>
        <taxon>Neoptera</taxon>
        <taxon>Endopterygota</taxon>
        <taxon>Diptera</taxon>
        <taxon>Nematocera</taxon>
        <taxon>Sciaroidea</taxon>
        <taxon>Sciaridae</taxon>
        <taxon>Pseudolycoriella</taxon>
    </lineage>
</organism>
<feature type="signal peptide" evidence="1">
    <location>
        <begin position="1"/>
        <end position="24"/>
    </location>
</feature>
<keyword evidence="1" id="KW-0732">Signal</keyword>
<evidence type="ECO:0000313" key="2">
    <source>
        <dbReference type="EMBL" id="KAJ6645298.1"/>
    </source>
</evidence>